<evidence type="ECO:0000256" key="1">
    <source>
        <dbReference type="ARBA" id="ARBA00022771"/>
    </source>
</evidence>
<dbReference type="Proteomes" id="UP000663880">
    <property type="component" value="Unassembled WGS sequence"/>
</dbReference>
<sequence>MDILAKVTKGKRTVVDLAALRQLLESETGGTTCPSCNMPFDKGKKRKLIDTCGHERCYACMFRNEACPICARKSQGRKTMERYTPSPQRSEPEWQSPMRLPKPPKAANLAQSCPTPPHTRRRFFLSPKSLRSPFGHRASRHSNENHVPLSGLPEEGPRSAAWTSLVFNKIRSLWSANSSVPQGLNQLTGTIIIMSEECRSNDKHDSLAIRQNLTPIFK</sequence>
<dbReference type="EMBL" id="CAJOBZ010000015">
    <property type="protein sequence ID" value="CAF4850058.1"/>
    <property type="molecule type" value="Genomic_DNA"/>
</dbReference>
<evidence type="ECO:0000313" key="6">
    <source>
        <dbReference type="EMBL" id="CAF4850058.1"/>
    </source>
</evidence>
<evidence type="ECO:0000259" key="5">
    <source>
        <dbReference type="PROSITE" id="PS50089"/>
    </source>
</evidence>
<keyword evidence="7" id="KW-1185">Reference proteome</keyword>
<keyword evidence="2" id="KW-0862">Zinc</keyword>
<keyword evidence="1 3" id="KW-0863">Zinc-finger</keyword>
<dbReference type="SUPFAM" id="SSF57850">
    <property type="entry name" value="RING/U-box"/>
    <property type="match status" value="1"/>
</dbReference>
<name>A0A821RVR3_9NEOP</name>
<evidence type="ECO:0000256" key="4">
    <source>
        <dbReference type="SAM" id="MobiDB-lite"/>
    </source>
</evidence>
<organism evidence="6 7">
    <name type="scientific">Pieris macdunnoughi</name>
    <dbReference type="NCBI Taxonomy" id="345717"/>
    <lineage>
        <taxon>Eukaryota</taxon>
        <taxon>Metazoa</taxon>
        <taxon>Ecdysozoa</taxon>
        <taxon>Arthropoda</taxon>
        <taxon>Hexapoda</taxon>
        <taxon>Insecta</taxon>
        <taxon>Pterygota</taxon>
        <taxon>Neoptera</taxon>
        <taxon>Endopterygota</taxon>
        <taxon>Lepidoptera</taxon>
        <taxon>Glossata</taxon>
        <taxon>Ditrysia</taxon>
        <taxon>Papilionoidea</taxon>
        <taxon>Pieridae</taxon>
        <taxon>Pierinae</taxon>
        <taxon>Pieris</taxon>
    </lineage>
</organism>
<dbReference type="PROSITE" id="PS50089">
    <property type="entry name" value="ZF_RING_2"/>
    <property type="match status" value="1"/>
</dbReference>
<gene>
    <name evidence="6" type="ORF">PMACD_LOCUS6976</name>
</gene>
<evidence type="ECO:0000256" key="2">
    <source>
        <dbReference type="ARBA" id="ARBA00022833"/>
    </source>
</evidence>
<evidence type="ECO:0000256" key="3">
    <source>
        <dbReference type="PROSITE-ProRule" id="PRU00175"/>
    </source>
</evidence>
<feature type="region of interest" description="Disordered" evidence="4">
    <location>
        <begin position="77"/>
        <end position="118"/>
    </location>
</feature>
<proteinExistence type="predicted"/>
<protein>
    <recommendedName>
        <fullName evidence="5">RING-type domain-containing protein</fullName>
    </recommendedName>
</protein>
<dbReference type="InterPro" id="IPR001841">
    <property type="entry name" value="Znf_RING"/>
</dbReference>
<dbReference type="GO" id="GO:0008270">
    <property type="term" value="F:zinc ion binding"/>
    <property type="evidence" value="ECO:0007669"/>
    <property type="project" value="UniProtKB-KW"/>
</dbReference>
<accession>A0A821RVR3</accession>
<dbReference type="AlphaFoldDB" id="A0A821RVR3"/>
<keyword evidence="1 3" id="KW-0479">Metal-binding</keyword>
<comment type="caution">
    <text evidence="6">The sequence shown here is derived from an EMBL/GenBank/DDBJ whole genome shotgun (WGS) entry which is preliminary data.</text>
</comment>
<dbReference type="OrthoDB" id="5958958at2759"/>
<reference evidence="6" key="1">
    <citation type="submission" date="2021-02" db="EMBL/GenBank/DDBJ databases">
        <authorList>
            <person name="Steward A R."/>
        </authorList>
    </citation>
    <scope>NUCLEOTIDE SEQUENCE</scope>
</reference>
<evidence type="ECO:0000313" key="7">
    <source>
        <dbReference type="Proteomes" id="UP000663880"/>
    </source>
</evidence>
<feature type="domain" description="RING-type" evidence="5">
    <location>
        <begin position="33"/>
        <end position="70"/>
    </location>
</feature>